<accession>A0A949JK19</accession>
<feature type="domain" description="Beta-ketoacyl synthase-like N-terminal" evidence="4">
    <location>
        <begin position="35"/>
        <end position="111"/>
    </location>
</feature>
<organism evidence="6 7">
    <name type="scientific">Streptomyces tardus</name>
    <dbReference type="NCBI Taxonomy" id="2780544"/>
    <lineage>
        <taxon>Bacteria</taxon>
        <taxon>Bacillati</taxon>
        <taxon>Actinomycetota</taxon>
        <taxon>Actinomycetes</taxon>
        <taxon>Kitasatosporales</taxon>
        <taxon>Streptomycetaceae</taxon>
        <taxon>Streptomyces</taxon>
    </lineage>
</organism>
<evidence type="ECO:0000256" key="3">
    <source>
        <dbReference type="ARBA" id="ARBA00023268"/>
    </source>
</evidence>
<evidence type="ECO:0000256" key="1">
    <source>
        <dbReference type="ARBA" id="ARBA00001957"/>
    </source>
</evidence>
<dbReference type="PANTHER" id="PTHR43775:SF51">
    <property type="entry name" value="INACTIVE PHENOLPHTHIOCEROL SYNTHESIS POLYKETIDE SYNTHASE TYPE I PKS1-RELATED"/>
    <property type="match status" value="1"/>
</dbReference>
<dbReference type="Proteomes" id="UP000694501">
    <property type="component" value="Unassembled WGS sequence"/>
</dbReference>
<evidence type="ECO:0000256" key="2">
    <source>
        <dbReference type="ARBA" id="ARBA00022679"/>
    </source>
</evidence>
<keyword evidence="3" id="KW-0511">Multifunctional enzyme</keyword>
<reference evidence="6" key="1">
    <citation type="submission" date="2021-06" db="EMBL/GenBank/DDBJ databases">
        <title>Sequencing of actinobacteria type strains.</title>
        <authorList>
            <person name="Nguyen G.-S."/>
            <person name="Wentzel A."/>
        </authorList>
    </citation>
    <scope>NUCLEOTIDE SEQUENCE</scope>
    <source>
        <strain evidence="6">P38-E01</strain>
    </source>
</reference>
<dbReference type="Pfam" id="PF00109">
    <property type="entry name" value="ketoacyl-synt"/>
    <property type="match status" value="1"/>
</dbReference>
<dbReference type="AlphaFoldDB" id="A0A949JK19"/>
<keyword evidence="7" id="KW-1185">Reference proteome</keyword>
<sequence>MASSEAKLRDYLKKVTADLRRTRQRLESVEARDGEPIAVIGMACRFPGGVRSPEDLWRLVAEGTDAVGPLPADRSWDLDGLYDPDPGTSGKSYVQEGGFLHDAADLDTSTDDEMFDLIDNELGLA</sequence>
<keyword evidence="2" id="KW-0808">Transferase</keyword>
<gene>
    <name evidence="6" type="ORF">JGS22_025570</name>
</gene>
<dbReference type="EMBL" id="JAELVF020000005">
    <property type="protein sequence ID" value="MBU7600897.1"/>
    <property type="molecule type" value="Genomic_DNA"/>
</dbReference>
<comment type="cofactor">
    <cofactor evidence="1">
        <name>pantetheine 4'-phosphate</name>
        <dbReference type="ChEBI" id="CHEBI:47942"/>
    </cofactor>
</comment>
<comment type="caution">
    <text evidence="6">The sequence shown here is derived from an EMBL/GenBank/DDBJ whole genome shotgun (WGS) entry which is preliminary data.</text>
</comment>
<dbReference type="Pfam" id="PF08990">
    <property type="entry name" value="Docking"/>
    <property type="match status" value="1"/>
</dbReference>
<dbReference type="InterPro" id="IPR015083">
    <property type="entry name" value="NorB/c/GfsB-D-like_docking"/>
</dbReference>
<name>A0A949JK19_9ACTN</name>
<evidence type="ECO:0000313" key="6">
    <source>
        <dbReference type="EMBL" id="MBU7600897.1"/>
    </source>
</evidence>
<evidence type="ECO:0000313" key="7">
    <source>
        <dbReference type="Proteomes" id="UP000694501"/>
    </source>
</evidence>
<dbReference type="InterPro" id="IPR050091">
    <property type="entry name" value="PKS_NRPS_Biosynth_Enz"/>
</dbReference>
<dbReference type="GO" id="GO:0006633">
    <property type="term" value="P:fatty acid biosynthetic process"/>
    <property type="evidence" value="ECO:0007669"/>
    <property type="project" value="TreeGrafter"/>
</dbReference>
<evidence type="ECO:0000259" key="4">
    <source>
        <dbReference type="Pfam" id="PF00109"/>
    </source>
</evidence>
<proteinExistence type="predicted"/>
<evidence type="ECO:0000259" key="5">
    <source>
        <dbReference type="Pfam" id="PF08990"/>
    </source>
</evidence>
<dbReference type="InterPro" id="IPR014030">
    <property type="entry name" value="Ketoacyl_synth_N"/>
</dbReference>
<dbReference type="GO" id="GO:0004312">
    <property type="term" value="F:fatty acid synthase activity"/>
    <property type="evidence" value="ECO:0007669"/>
    <property type="project" value="TreeGrafter"/>
</dbReference>
<dbReference type="PANTHER" id="PTHR43775">
    <property type="entry name" value="FATTY ACID SYNTHASE"/>
    <property type="match status" value="1"/>
</dbReference>
<feature type="domain" description="Polyketide synthase NorB/C/GfsB-E-like docking" evidence="5">
    <location>
        <begin position="3"/>
        <end position="31"/>
    </location>
</feature>
<protein>
    <submittedName>
        <fullName evidence="6">Polyketide synthase docking domain-containing protein</fullName>
    </submittedName>
</protein>